<keyword evidence="2" id="KW-1185">Reference proteome</keyword>
<evidence type="ECO:0000313" key="2">
    <source>
        <dbReference type="Proteomes" id="UP000641137"/>
    </source>
</evidence>
<name>A0A8J3DK37_9HYPH</name>
<dbReference type="EMBL" id="BMZO01000008">
    <property type="protein sequence ID" value="GHC75294.1"/>
    <property type="molecule type" value="Genomic_DNA"/>
</dbReference>
<organism evidence="1 2">
    <name type="scientific">Limoniibacter endophyticus</name>
    <dbReference type="NCBI Taxonomy" id="1565040"/>
    <lineage>
        <taxon>Bacteria</taxon>
        <taxon>Pseudomonadati</taxon>
        <taxon>Pseudomonadota</taxon>
        <taxon>Alphaproteobacteria</taxon>
        <taxon>Hyphomicrobiales</taxon>
        <taxon>Bartonellaceae</taxon>
        <taxon>Limoniibacter</taxon>
    </lineage>
</organism>
<dbReference type="RefSeq" id="WP_189490648.1">
    <property type="nucleotide sequence ID" value="NZ_BMZO01000008.1"/>
</dbReference>
<dbReference type="Proteomes" id="UP000641137">
    <property type="component" value="Unassembled WGS sequence"/>
</dbReference>
<evidence type="ECO:0000313" key="1">
    <source>
        <dbReference type="EMBL" id="GHC75294.1"/>
    </source>
</evidence>
<gene>
    <name evidence="1" type="ORF">GCM10010136_24950</name>
</gene>
<protein>
    <submittedName>
        <fullName evidence="1">Uncharacterized protein</fullName>
    </submittedName>
</protein>
<reference evidence="1" key="2">
    <citation type="submission" date="2020-09" db="EMBL/GenBank/DDBJ databases">
        <authorList>
            <person name="Sun Q."/>
            <person name="Kim S."/>
        </authorList>
    </citation>
    <scope>NUCLEOTIDE SEQUENCE</scope>
    <source>
        <strain evidence="1">KCTC 42097</strain>
    </source>
</reference>
<accession>A0A8J3DK37</accession>
<comment type="caution">
    <text evidence="1">The sequence shown here is derived from an EMBL/GenBank/DDBJ whole genome shotgun (WGS) entry which is preliminary data.</text>
</comment>
<proteinExistence type="predicted"/>
<reference evidence="1" key="1">
    <citation type="journal article" date="2014" name="Int. J. Syst. Evol. Microbiol.">
        <title>Complete genome sequence of Corynebacterium casei LMG S-19264T (=DSM 44701T), isolated from a smear-ripened cheese.</title>
        <authorList>
            <consortium name="US DOE Joint Genome Institute (JGI-PGF)"/>
            <person name="Walter F."/>
            <person name="Albersmeier A."/>
            <person name="Kalinowski J."/>
            <person name="Ruckert C."/>
        </authorList>
    </citation>
    <scope>NUCLEOTIDE SEQUENCE</scope>
    <source>
        <strain evidence="1">KCTC 42097</strain>
    </source>
</reference>
<dbReference type="AlphaFoldDB" id="A0A8J3DK37"/>
<sequence>MRLTLIHVCILSGGTVLLAAATGFAFAGWLEHGAQIFLVAAENGLSWCF</sequence>